<feature type="compositionally biased region" description="Polar residues" evidence="1">
    <location>
        <begin position="383"/>
        <end position="396"/>
    </location>
</feature>
<dbReference type="Proteomes" id="UP000011115">
    <property type="component" value="Unassembled WGS sequence"/>
</dbReference>
<feature type="compositionally biased region" description="Low complexity" evidence="1">
    <location>
        <begin position="86"/>
        <end position="127"/>
    </location>
</feature>
<feature type="domain" description="Putative plant transposon protein" evidence="2">
    <location>
        <begin position="211"/>
        <end position="296"/>
    </location>
</feature>
<dbReference type="HOGENOM" id="CLU_028647_4_0_1"/>
<proteinExistence type="predicted"/>
<feature type="region of interest" description="Disordered" evidence="1">
    <location>
        <begin position="380"/>
        <end position="425"/>
    </location>
</feature>
<sequence length="506" mass="55426">MAPKKLVTYTKQGKSKFVASSFRLIDEDTDTEKKPTFVPPATRTSPTAPQASRNTSRQVVTDVVTISQSDEENILIGSLAGSAFGSEAGSMSGSESTHASGSESSHASGSESTHASGSNAKSASGSSQNEQAASSDEATNSESVPAPRNEDPNLVVGKPNRWCVKGQWKIYRDAKMKNDKEKMAQLITEERRILTGSLHTVPDIHRLFNLHKCDWMTRDPGIYSEDIMLEFYASYAATLRGSISKRSKPIAQDPLTSTMVRGCPVDISHATINRFLYGPTTGHFWSLNTTEFDYRWDVMRRGVFQRNVEQLIHPTGTLDIGLIRDEANVTTSHREPQDQAASRAPSSSQSTPLLGADVVPLARIQKLEAQMATLLHHIEPWMQNGTSEEGTKPTHTNGKRHRSSRTEEEKAQKRQRRQEKKTRKASILDEELCQWRVRESVAGASSFAPVVEVPPFVRDILSTTDGAVRVTKSTIEGAMIDDVGITEGDPSMVPTGSGKSDPPVCS</sequence>
<feature type="compositionally biased region" description="Basic residues" evidence="1">
    <location>
        <begin position="413"/>
        <end position="424"/>
    </location>
</feature>
<dbReference type="PaxDb" id="4113-PGSC0003DMT400092089"/>
<protein>
    <submittedName>
        <fullName evidence="3">Integrase core domain containing protein</fullName>
    </submittedName>
</protein>
<feature type="region of interest" description="Disordered" evidence="1">
    <location>
        <begin position="24"/>
        <end position="72"/>
    </location>
</feature>
<feature type="compositionally biased region" description="Polar residues" evidence="1">
    <location>
        <begin position="42"/>
        <end position="68"/>
    </location>
</feature>
<dbReference type="InParanoid" id="M1DP22"/>
<dbReference type="Gramene" id="PGSC0003DMT400092089">
    <property type="protein sequence ID" value="PGSC0003DMT400092089"/>
    <property type="gene ID" value="PGSC0003DMG400041660"/>
</dbReference>
<evidence type="ECO:0000256" key="1">
    <source>
        <dbReference type="SAM" id="MobiDB-lite"/>
    </source>
</evidence>
<reference evidence="3" key="2">
    <citation type="submission" date="2015-06" db="UniProtKB">
        <authorList>
            <consortium name="EnsemblPlants"/>
        </authorList>
    </citation>
    <scope>IDENTIFICATION</scope>
    <source>
        <strain evidence="3">DM1-3 516 R44</strain>
    </source>
</reference>
<accession>M1DP22</accession>
<organism evidence="3 4">
    <name type="scientific">Solanum tuberosum</name>
    <name type="common">Potato</name>
    <dbReference type="NCBI Taxonomy" id="4113"/>
    <lineage>
        <taxon>Eukaryota</taxon>
        <taxon>Viridiplantae</taxon>
        <taxon>Streptophyta</taxon>
        <taxon>Embryophyta</taxon>
        <taxon>Tracheophyta</taxon>
        <taxon>Spermatophyta</taxon>
        <taxon>Magnoliopsida</taxon>
        <taxon>eudicotyledons</taxon>
        <taxon>Gunneridae</taxon>
        <taxon>Pentapetalae</taxon>
        <taxon>asterids</taxon>
        <taxon>lamiids</taxon>
        <taxon>Solanales</taxon>
        <taxon>Solanaceae</taxon>
        <taxon>Solanoideae</taxon>
        <taxon>Solaneae</taxon>
        <taxon>Solanum</taxon>
    </lineage>
</organism>
<evidence type="ECO:0000259" key="2">
    <source>
        <dbReference type="Pfam" id="PF20167"/>
    </source>
</evidence>
<dbReference type="EnsemblPlants" id="PGSC0003DMT400092089">
    <property type="protein sequence ID" value="PGSC0003DMT400092089"/>
    <property type="gene ID" value="PGSC0003DMG400041660"/>
</dbReference>
<evidence type="ECO:0000313" key="3">
    <source>
        <dbReference type="EnsemblPlants" id="PGSC0003DMT400092089"/>
    </source>
</evidence>
<feature type="compositionally biased region" description="Low complexity" evidence="1">
    <location>
        <begin position="338"/>
        <end position="352"/>
    </location>
</feature>
<feature type="region of interest" description="Disordered" evidence="1">
    <location>
        <begin position="484"/>
        <end position="506"/>
    </location>
</feature>
<name>M1DP22_SOLTU</name>
<dbReference type="AlphaFoldDB" id="M1DP22"/>
<reference evidence="4" key="1">
    <citation type="journal article" date="2011" name="Nature">
        <title>Genome sequence and analysis of the tuber crop potato.</title>
        <authorList>
            <consortium name="The Potato Genome Sequencing Consortium"/>
        </authorList>
    </citation>
    <scope>NUCLEOTIDE SEQUENCE [LARGE SCALE GENOMIC DNA]</scope>
    <source>
        <strain evidence="4">cv. DM1-3 516 R44</strain>
    </source>
</reference>
<dbReference type="InterPro" id="IPR046796">
    <property type="entry name" value="Transposase_32_dom"/>
</dbReference>
<dbReference type="Pfam" id="PF20167">
    <property type="entry name" value="Transposase_32"/>
    <property type="match status" value="1"/>
</dbReference>
<feature type="region of interest" description="Disordered" evidence="1">
    <location>
        <begin position="330"/>
        <end position="353"/>
    </location>
</feature>
<feature type="compositionally biased region" description="Polar residues" evidence="1">
    <location>
        <begin position="128"/>
        <end position="143"/>
    </location>
</feature>
<feature type="region of interest" description="Disordered" evidence="1">
    <location>
        <begin position="86"/>
        <end position="158"/>
    </location>
</feature>
<evidence type="ECO:0000313" key="4">
    <source>
        <dbReference type="Proteomes" id="UP000011115"/>
    </source>
</evidence>
<keyword evidence="4" id="KW-1185">Reference proteome</keyword>